<dbReference type="EMBL" id="FQVL01000025">
    <property type="protein sequence ID" value="SHF42994.1"/>
    <property type="molecule type" value="Genomic_DNA"/>
</dbReference>
<keyword evidence="2" id="KW-1185">Reference proteome</keyword>
<evidence type="ECO:0000313" key="1">
    <source>
        <dbReference type="EMBL" id="SHF42994.1"/>
    </source>
</evidence>
<gene>
    <name evidence="1" type="ORF">SAMN05444392_12515</name>
</gene>
<name>A0A1M5BKB9_9BACL</name>
<proteinExistence type="predicted"/>
<sequence length="58" mass="6117">MKKIAKWVVMTSIVTAVLIGGFHTSEETYAAEVTPSIKTEGALGQITILVNAAIAEVN</sequence>
<dbReference type="Proteomes" id="UP000184476">
    <property type="component" value="Unassembled WGS sequence"/>
</dbReference>
<organism evidence="1 2">
    <name type="scientific">Seinonella peptonophila</name>
    <dbReference type="NCBI Taxonomy" id="112248"/>
    <lineage>
        <taxon>Bacteria</taxon>
        <taxon>Bacillati</taxon>
        <taxon>Bacillota</taxon>
        <taxon>Bacilli</taxon>
        <taxon>Bacillales</taxon>
        <taxon>Thermoactinomycetaceae</taxon>
        <taxon>Seinonella</taxon>
    </lineage>
</organism>
<evidence type="ECO:0000313" key="2">
    <source>
        <dbReference type="Proteomes" id="UP000184476"/>
    </source>
</evidence>
<dbReference type="AlphaFoldDB" id="A0A1M5BKB9"/>
<protein>
    <submittedName>
        <fullName evidence="1">Uncharacterized protein</fullName>
    </submittedName>
</protein>
<reference evidence="1 2" key="1">
    <citation type="submission" date="2016-11" db="EMBL/GenBank/DDBJ databases">
        <authorList>
            <person name="Jaros S."/>
            <person name="Januszkiewicz K."/>
            <person name="Wedrychowicz H."/>
        </authorList>
    </citation>
    <scope>NUCLEOTIDE SEQUENCE [LARGE SCALE GENOMIC DNA]</scope>
    <source>
        <strain evidence="1 2">DSM 44666</strain>
    </source>
</reference>
<accession>A0A1M5BKB9</accession>